<dbReference type="Proteomes" id="UP001500729">
    <property type="component" value="Unassembled WGS sequence"/>
</dbReference>
<gene>
    <name evidence="2" type="ORF">GCM10009533_32200</name>
</gene>
<sequence>MPSEYTWQTTELPSGAQEAWVASIACGVSRRPSPPRIGTAHNVLSASTTTVDPSGDTAPDMFVPAVIVTVALPSASALAASRVPSKPPPARTPPPACSRRRGKGEGCAMSSP</sequence>
<accession>A0ABP3MYF6</accession>
<protein>
    <submittedName>
        <fullName evidence="2">Uncharacterized protein</fullName>
    </submittedName>
</protein>
<proteinExistence type="predicted"/>
<dbReference type="EMBL" id="BAAAGS010000019">
    <property type="protein sequence ID" value="GAA0530541.1"/>
    <property type="molecule type" value="Genomic_DNA"/>
</dbReference>
<comment type="caution">
    <text evidence="2">The sequence shown here is derived from an EMBL/GenBank/DDBJ whole genome shotgun (WGS) entry which is preliminary data.</text>
</comment>
<evidence type="ECO:0000313" key="2">
    <source>
        <dbReference type="EMBL" id="GAA0530541.1"/>
    </source>
</evidence>
<organism evidence="2 3">
    <name type="scientific">Saccharopolyspora erythraea</name>
    <name type="common">Streptomyces erythraeus</name>
    <dbReference type="NCBI Taxonomy" id="1836"/>
    <lineage>
        <taxon>Bacteria</taxon>
        <taxon>Bacillati</taxon>
        <taxon>Actinomycetota</taxon>
        <taxon>Actinomycetes</taxon>
        <taxon>Pseudonocardiales</taxon>
        <taxon>Pseudonocardiaceae</taxon>
        <taxon>Saccharopolyspora</taxon>
    </lineage>
</organism>
<feature type="region of interest" description="Disordered" evidence="1">
    <location>
        <begin position="79"/>
        <end position="112"/>
    </location>
</feature>
<name>A0ABP3MYF6_SACER</name>
<reference evidence="3" key="1">
    <citation type="journal article" date="2019" name="Int. J. Syst. Evol. Microbiol.">
        <title>The Global Catalogue of Microorganisms (GCM) 10K type strain sequencing project: providing services to taxonomists for standard genome sequencing and annotation.</title>
        <authorList>
            <consortium name="The Broad Institute Genomics Platform"/>
            <consortium name="The Broad Institute Genome Sequencing Center for Infectious Disease"/>
            <person name="Wu L."/>
            <person name="Ma J."/>
        </authorList>
    </citation>
    <scope>NUCLEOTIDE SEQUENCE [LARGE SCALE GENOMIC DNA]</scope>
    <source>
        <strain evidence="3">JCM 10303</strain>
    </source>
</reference>
<evidence type="ECO:0000313" key="3">
    <source>
        <dbReference type="Proteomes" id="UP001500729"/>
    </source>
</evidence>
<keyword evidence="3" id="KW-1185">Reference proteome</keyword>
<feature type="compositionally biased region" description="Pro residues" evidence="1">
    <location>
        <begin position="85"/>
        <end position="96"/>
    </location>
</feature>
<evidence type="ECO:0000256" key="1">
    <source>
        <dbReference type="SAM" id="MobiDB-lite"/>
    </source>
</evidence>